<evidence type="ECO:0000256" key="4">
    <source>
        <dbReference type="ARBA" id="ARBA00022475"/>
    </source>
</evidence>
<dbReference type="PROSITE" id="PS01307">
    <property type="entry name" value="MOTA"/>
    <property type="match status" value="1"/>
</dbReference>
<evidence type="ECO:0000256" key="3">
    <source>
        <dbReference type="ARBA" id="ARBA00022448"/>
    </source>
</evidence>
<evidence type="ECO:0000256" key="5">
    <source>
        <dbReference type="ARBA" id="ARBA00022692"/>
    </source>
</evidence>
<keyword evidence="12" id="KW-1185">Reference proteome</keyword>
<protein>
    <submittedName>
        <fullName evidence="11">Motility protein A</fullName>
    </submittedName>
</protein>
<comment type="subcellular location">
    <subcellularLocation>
        <location evidence="1">Cell membrane</location>
        <topology evidence="1">Multi-pass membrane protein</topology>
    </subcellularLocation>
</comment>
<name>A0ABS3APQ9_9BACT</name>
<dbReference type="InterPro" id="IPR000540">
    <property type="entry name" value="Flag_MotA_CS"/>
</dbReference>
<keyword evidence="4" id="KW-1003">Cell membrane</keyword>
<proteinExistence type="inferred from homology"/>
<dbReference type="EMBL" id="JAFITR010000016">
    <property type="protein sequence ID" value="MBN4066677.1"/>
    <property type="molecule type" value="Genomic_DNA"/>
</dbReference>
<organism evidence="11 12">
    <name type="scientific">Simkania negevensis</name>
    <dbReference type="NCBI Taxonomy" id="83561"/>
    <lineage>
        <taxon>Bacteria</taxon>
        <taxon>Pseudomonadati</taxon>
        <taxon>Chlamydiota</taxon>
        <taxon>Chlamydiia</taxon>
        <taxon>Parachlamydiales</taxon>
        <taxon>Simkaniaceae</taxon>
        <taxon>Simkania</taxon>
    </lineage>
</organism>
<sequence>MKIDFGTIIGIVIAAVLVFSGMWLAANQEIGMAMTLYIYKPASAAITIGGSVMGTMASFPFSRLKTVGAVFKSALTESPQNTQYKELILEMVDYATEARRNGVLALDARTEEISDPFVKNGIQLAVDGTAPEQIEDIMSLELEYLTKRHEDNAAIFLKWAELAPAFGLIGTLVGLVAMLGQLDDVSQVGPAMSIALITTLYGSMLANMFCIPIAGKLANRTKDEVIRKEIIISAILAIQSGDNPRIVKQKLLTYVTKKDREAINAAEATE</sequence>
<evidence type="ECO:0000256" key="7">
    <source>
        <dbReference type="ARBA" id="ARBA00022989"/>
    </source>
</evidence>
<evidence type="ECO:0000256" key="1">
    <source>
        <dbReference type="ARBA" id="ARBA00004651"/>
    </source>
</evidence>
<feature type="transmembrane region" description="Helical" evidence="9">
    <location>
        <begin position="191"/>
        <end position="214"/>
    </location>
</feature>
<dbReference type="Proteomes" id="UP000722121">
    <property type="component" value="Unassembled WGS sequence"/>
</dbReference>
<evidence type="ECO:0000313" key="11">
    <source>
        <dbReference type="EMBL" id="MBN4066677.1"/>
    </source>
</evidence>
<evidence type="ECO:0000256" key="8">
    <source>
        <dbReference type="ARBA" id="ARBA00023136"/>
    </source>
</evidence>
<feature type="transmembrane region" description="Helical" evidence="9">
    <location>
        <begin position="156"/>
        <end position="179"/>
    </location>
</feature>
<dbReference type="InterPro" id="IPR047055">
    <property type="entry name" value="MotA-like"/>
</dbReference>
<feature type="transmembrane region" description="Helical" evidence="9">
    <location>
        <begin position="7"/>
        <end position="26"/>
    </location>
</feature>
<feature type="transmembrane region" description="Helical" evidence="9">
    <location>
        <begin position="38"/>
        <end position="59"/>
    </location>
</feature>
<dbReference type="PANTHER" id="PTHR30433:SF2">
    <property type="entry name" value="MOTILITY PROTEIN A"/>
    <property type="match status" value="1"/>
</dbReference>
<reference evidence="11 12" key="1">
    <citation type="submission" date="2021-02" db="EMBL/GenBank/DDBJ databases">
        <title>Activity-based single-cell genomes from oceanic crustal fluid captures similar information to metagenomic and metatranscriptomic surveys with orders of magnitude less sampling.</title>
        <authorList>
            <person name="D'Angelo T.S."/>
            <person name="Orcutt B.N."/>
        </authorList>
    </citation>
    <scope>NUCLEOTIDE SEQUENCE [LARGE SCALE GENOMIC DNA]</scope>
    <source>
        <strain evidence="11">AH-315-G07</strain>
    </source>
</reference>
<keyword evidence="7 9" id="KW-1133">Transmembrane helix</keyword>
<gene>
    <name evidence="11" type="ORF">JYU14_01170</name>
</gene>
<evidence type="ECO:0000313" key="12">
    <source>
        <dbReference type="Proteomes" id="UP000722121"/>
    </source>
</evidence>
<evidence type="ECO:0000256" key="9">
    <source>
        <dbReference type="SAM" id="Phobius"/>
    </source>
</evidence>
<dbReference type="PANTHER" id="PTHR30433">
    <property type="entry name" value="CHEMOTAXIS PROTEIN MOTA"/>
    <property type="match status" value="1"/>
</dbReference>
<dbReference type="InterPro" id="IPR002898">
    <property type="entry name" value="MotA_ExbB_proton_chnl"/>
</dbReference>
<evidence type="ECO:0000256" key="2">
    <source>
        <dbReference type="ARBA" id="ARBA00008038"/>
    </source>
</evidence>
<keyword evidence="8 9" id="KW-0472">Membrane</keyword>
<keyword evidence="3" id="KW-0813">Transport</keyword>
<comment type="similarity">
    <text evidence="2">Belongs to the MotA family.</text>
</comment>
<dbReference type="Pfam" id="PF01618">
    <property type="entry name" value="MotA_ExbB"/>
    <property type="match status" value="1"/>
</dbReference>
<accession>A0ABS3APQ9</accession>
<keyword evidence="5 9" id="KW-0812">Transmembrane</keyword>
<keyword evidence="6" id="KW-0283">Flagellar rotation</keyword>
<evidence type="ECO:0000259" key="10">
    <source>
        <dbReference type="Pfam" id="PF01618"/>
    </source>
</evidence>
<comment type="caution">
    <text evidence="11">The sequence shown here is derived from an EMBL/GenBank/DDBJ whole genome shotgun (WGS) entry which is preliminary data.</text>
</comment>
<feature type="domain" description="MotA/TolQ/ExbB proton channel" evidence="10">
    <location>
        <begin position="111"/>
        <end position="228"/>
    </location>
</feature>
<evidence type="ECO:0000256" key="6">
    <source>
        <dbReference type="ARBA" id="ARBA00022779"/>
    </source>
</evidence>